<dbReference type="InterPro" id="IPR004089">
    <property type="entry name" value="MCPsignal_dom"/>
</dbReference>
<evidence type="ECO:0000313" key="7">
    <source>
        <dbReference type="EMBL" id="EOR20520.1"/>
    </source>
</evidence>
<feature type="transmembrane region" description="Helical" evidence="4">
    <location>
        <begin position="187"/>
        <end position="207"/>
    </location>
</feature>
<dbReference type="SUPFAM" id="SSF58104">
    <property type="entry name" value="Methyl-accepting chemotaxis protein (MCP) signaling domain"/>
    <property type="match status" value="1"/>
</dbReference>
<organism evidence="7 8">
    <name type="scientific">Clostridium sartagoforme AAU1</name>
    <dbReference type="NCBI Taxonomy" id="1202534"/>
    <lineage>
        <taxon>Bacteria</taxon>
        <taxon>Bacillati</taxon>
        <taxon>Bacillota</taxon>
        <taxon>Clostridia</taxon>
        <taxon>Eubacteriales</taxon>
        <taxon>Clostridiaceae</taxon>
        <taxon>Clostridium</taxon>
    </lineage>
</organism>
<evidence type="ECO:0000259" key="6">
    <source>
        <dbReference type="PROSITE" id="PS50885"/>
    </source>
</evidence>
<reference evidence="7 8" key="1">
    <citation type="submission" date="2013-03" db="EMBL/GenBank/DDBJ databases">
        <title>Whole genome shotgun sequencing of Clostridium sartagoforme AAU1.</title>
        <authorList>
            <person name="Joshi C.G."/>
            <person name="Duggirala S.M."/>
            <person name="Nathani N.M."/>
            <person name="Bhatt V.D."/>
            <person name="Patel A.K."/>
            <person name="Pandya P.R."/>
            <person name="KaPatel J.A."/>
        </authorList>
    </citation>
    <scope>NUCLEOTIDE SEQUENCE [LARGE SCALE GENOMIC DNA]</scope>
    <source>
        <strain evidence="7 8">AAU1</strain>
    </source>
</reference>
<dbReference type="EMBL" id="ASRV01000198">
    <property type="protein sequence ID" value="EOR20520.1"/>
    <property type="molecule type" value="Genomic_DNA"/>
</dbReference>
<evidence type="ECO:0000256" key="3">
    <source>
        <dbReference type="PROSITE-ProRule" id="PRU00284"/>
    </source>
</evidence>
<sequence>MIKKLLDLKLSKGVFITSLLAIIFTIIIGIVGYFSISKINENIGIMYNNSVQPLSIGAGIRGEFANMRIEANKEMLKYNFEYNDSIDKHNEKIQSYLRQISDVNKDGQDLKDLDEFQSNYEVYLEVWKKINEDLSNGKKVSDDDYNKLSDVAIKAEEALFDLKTHNIEKAYDLNNEGNTIYINSRRVFIAIILLTIIILSTLSYKLVKMIKTESKDMNERLEILATGDFTINLEDNKNNEFGTMKRTLSKMISEISGIIKAVKKASDALDTQAGVLSGTAGEMSVASGNVTAAIEEVTKGTTSQSEDLVDMNIIITNFGEQIDSIVHLIEDVKLFSEGIGTMAVNSNSGMQNLVKSINEIRESFNNVLIKFSNLGENISKISDMTNLINDIAEQTNLLALNASIEAARAGEQGRGFAVVAEEIRNLAEQCRISSITIDNLVSDTKRDKDSMLKTTEIMSKELNNQTDIVNYAINSFDKIIDGINSIVPKIKMVNKSVNSIDSDKNSILMKIEQTSASAEEISASSEEIMASSEEMYASTEEVASTAQRINNMTKHLMSRINKFKV</sequence>
<evidence type="ECO:0000259" key="5">
    <source>
        <dbReference type="PROSITE" id="PS50111"/>
    </source>
</evidence>
<dbReference type="PROSITE" id="PS50111">
    <property type="entry name" value="CHEMOTAXIS_TRANSDUC_2"/>
    <property type="match status" value="1"/>
</dbReference>
<dbReference type="PATRIC" id="fig|1202534.3.peg.3327"/>
<dbReference type="InterPro" id="IPR024478">
    <property type="entry name" value="HlyB_4HB_MCP"/>
</dbReference>
<dbReference type="Gene3D" id="1.10.287.950">
    <property type="entry name" value="Methyl-accepting chemotaxis protein"/>
    <property type="match status" value="1"/>
</dbReference>
<keyword evidence="4" id="KW-1133">Transmembrane helix</keyword>
<dbReference type="SMART" id="SM00283">
    <property type="entry name" value="MA"/>
    <property type="match status" value="1"/>
</dbReference>
<dbReference type="PROSITE" id="PS50885">
    <property type="entry name" value="HAMP"/>
    <property type="match status" value="1"/>
</dbReference>
<name>R9BUY0_9CLOT</name>
<keyword evidence="8" id="KW-1185">Reference proteome</keyword>
<dbReference type="GO" id="GO:0007165">
    <property type="term" value="P:signal transduction"/>
    <property type="evidence" value="ECO:0007669"/>
    <property type="project" value="UniProtKB-KW"/>
</dbReference>
<keyword evidence="4" id="KW-0472">Membrane</keyword>
<dbReference type="InterPro" id="IPR003660">
    <property type="entry name" value="HAMP_dom"/>
</dbReference>
<dbReference type="PANTHER" id="PTHR32089">
    <property type="entry name" value="METHYL-ACCEPTING CHEMOTAXIS PROTEIN MCPB"/>
    <property type="match status" value="1"/>
</dbReference>
<dbReference type="PANTHER" id="PTHR32089:SF112">
    <property type="entry name" value="LYSOZYME-LIKE PROTEIN-RELATED"/>
    <property type="match status" value="1"/>
</dbReference>
<comment type="similarity">
    <text evidence="2">Belongs to the methyl-accepting chemotaxis (MCP) protein family.</text>
</comment>
<proteinExistence type="inferred from homology"/>
<evidence type="ECO:0000256" key="2">
    <source>
        <dbReference type="ARBA" id="ARBA00029447"/>
    </source>
</evidence>
<feature type="domain" description="HAMP" evidence="6">
    <location>
        <begin position="215"/>
        <end position="260"/>
    </location>
</feature>
<keyword evidence="1 3" id="KW-0807">Transducer</keyword>
<dbReference type="OrthoDB" id="369336at2"/>
<dbReference type="AlphaFoldDB" id="R9BUY0"/>
<evidence type="ECO:0000256" key="1">
    <source>
        <dbReference type="ARBA" id="ARBA00023224"/>
    </source>
</evidence>
<evidence type="ECO:0000313" key="8">
    <source>
        <dbReference type="Proteomes" id="UP000013988"/>
    </source>
</evidence>
<protein>
    <submittedName>
        <fullName evidence="7">Membrane associated methyl-accepting chemotaxis protein (With HAMP domain)</fullName>
    </submittedName>
</protein>
<accession>R9BUY0</accession>
<evidence type="ECO:0000256" key="4">
    <source>
        <dbReference type="SAM" id="Phobius"/>
    </source>
</evidence>
<keyword evidence="4" id="KW-0812">Transmembrane</keyword>
<gene>
    <name evidence="7" type="ORF">A500_16720</name>
</gene>
<feature type="transmembrane region" description="Helical" evidence="4">
    <location>
        <begin position="12"/>
        <end position="36"/>
    </location>
</feature>
<dbReference type="Proteomes" id="UP000013988">
    <property type="component" value="Unassembled WGS sequence"/>
</dbReference>
<comment type="caution">
    <text evidence="7">The sequence shown here is derived from an EMBL/GenBank/DDBJ whole genome shotgun (WGS) entry which is preliminary data.</text>
</comment>
<feature type="domain" description="Methyl-accepting transducer" evidence="5">
    <location>
        <begin position="279"/>
        <end position="529"/>
    </location>
</feature>
<dbReference type="Pfam" id="PF12729">
    <property type="entry name" value="4HB_MCP_1"/>
    <property type="match status" value="1"/>
</dbReference>
<dbReference type="Pfam" id="PF00015">
    <property type="entry name" value="MCPsignal"/>
    <property type="match status" value="1"/>
</dbReference>
<dbReference type="GO" id="GO:0016020">
    <property type="term" value="C:membrane"/>
    <property type="evidence" value="ECO:0007669"/>
    <property type="project" value="InterPro"/>
</dbReference>
<dbReference type="RefSeq" id="WP_016208583.1">
    <property type="nucleotide sequence ID" value="NZ_ASRV01000198.1"/>
</dbReference>